<evidence type="ECO:0000313" key="1">
    <source>
        <dbReference type="EMBL" id="GGJ67919.1"/>
    </source>
</evidence>
<dbReference type="AlphaFoldDB" id="A0A917PA31"/>
<dbReference type="EMBL" id="BMMU01000048">
    <property type="protein sequence ID" value="GGJ67919.1"/>
    <property type="molecule type" value="Genomic_DNA"/>
</dbReference>
<comment type="caution">
    <text evidence="1">The sequence shown here is derived from an EMBL/GenBank/DDBJ whole genome shotgun (WGS) entry which is preliminary data.</text>
</comment>
<name>A0A917PA31_9ACTN</name>
<keyword evidence="2" id="KW-1185">Reference proteome</keyword>
<sequence>MLRAELRIDLHDQVVGAGMNARDADGVGAVVDRSATQEHEDVADILRQMEPSAWARPLMRTPHRPVRTRCA</sequence>
<evidence type="ECO:0000313" key="2">
    <source>
        <dbReference type="Proteomes" id="UP000625682"/>
    </source>
</evidence>
<dbReference type="Proteomes" id="UP000625682">
    <property type="component" value="Unassembled WGS sequence"/>
</dbReference>
<reference evidence="1" key="2">
    <citation type="submission" date="2020-09" db="EMBL/GenBank/DDBJ databases">
        <authorList>
            <person name="Sun Q."/>
            <person name="Zhou Y."/>
        </authorList>
    </citation>
    <scope>NUCLEOTIDE SEQUENCE</scope>
    <source>
        <strain evidence="1">CGMCC 4.7272</strain>
    </source>
</reference>
<accession>A0A917PA31</accession>
<organism evidence="1 2">
    <name type="scientific">Streptomyces lacrimifluminis</name>
    <dbReference type="NCBI Taxonomy" id="1500077"/>
    <lineage>
        <taxon>Bacteria</taxon>
        <taxon>Bacillati</taxon>
        <taxon>Actinomycetota</taxon>
        <taxon>Actinomycetes</taxon>
        <taxon>Kitasatosporales</taxon>
        <taxon>Streptomycetaceae</taxon>
        <taxon>Streptomyces</taxon>
    </lineage>
</organism>
<reference evidence="1" key="1">
    <citation type="journal article" date="2014" name="Int. J. Syst. Evol. Microbiol.">
        <title>Complete genome sequence of Corynebacterium casei LMG S-19264T (=DSM 44701T), isolated from a smear-ripened cheese.</title>
        <authorList>
            <consortium name="US DOE Joint Genome Institute (JGI-PGF)"/>
            <person name="Walter F."/>
            <person name="Albersmeier A."/>
            <person name="Kalinowski J."/>
            <person name="Ruckert C."/>
        </authorList>
    </citation>
    <scope>NUCLEOTIDE SEQUENCE</scope>
    <source>
        <strain evidence="1">CGMCC 4.7272</strain>
    </source>
</reference>
<proteinExistence type="predicted"/>
<protein>
    <submittedName>
        <fullName evidence="1">Uncharacterized protein</fullName>
    </submittedName>
</protein>
<gene>
    <name evidence="1" type="ORF">GCM10012282_76170</name>
</gene>